<dbReference type="Proteomes" id="UP001066276">
    <property type="component" value="Chromosome 2_2"/>
</dbReference>
<evidence type="ECO:0000313" key="2">
    <source>
        <dbReference type="EMBL" id="KAJ1192637.1"/>
    </source>
</evidence>
<comment type="caution">
    <text evidence="2">The sequence shown here is derived from an EMBL/GenBank/DDBJ whole genome shotgun (WGS) entry which is preliminary data.</text>
</comment>
<accession>A0AAV7UU65</accession>
<feature type="region of interest" description="Disordered" evidence="1">
    <location>
        <begin position="1"/>
        <end position="61"/>
    </location>
</feature>
<evidence type="ECO:0000256" key="1">
    <source>
        <dbReference type="SAM" id="MobiDB-lite"/>
    </source>
</evidence>
<dbReference type="EMBL" id="JANPWB010000004">
    <property type="protein sequence ID" value="KAJ1192637.1"/>
    <property type="molecule type" value="Genomic_DNA"/>
</dbReference>
<gene>
    <name evidence="2" type="ORF">NDU88_001943</name>
</gene>
<reference evidence="2" key="1">
    <citation type="journal article" date="2022" name="bioRxiv">
        <title>Sequencing and chromosome-scale assembly of the giantPleurodeles waltlgenome.</title>
        <authorList>
            <person name="Brown T."/>
            <person name="Elewa A."/>
            <person name="Iarovenko S."/>
            <person name="Subramanian E."/>
            <person name="Araus A.J."/>
            <person name="Petzold A."/>
            <person name="Susuki M."/>
            <person name="Suzuki K.-i.T."/>
            <person name="Hayashi T."/>
            <person name="Toyoda A."/>
            <person name="Oliveira C."/>
            <person name="Osipova E."/>
            <person name="Leigh N.D."/>
            <person name="Simon A."/>
            <person name="Yun M.H."/>
        </authorList>
    </citation>
    <scope>NUCLEOTIDE SEQUENCE</scope>
    <source>
        <strain evidence="2">20211129_DDA</strain>
        <tissue evidence="2">Liver</tissue>
    </source>
</reference>
<feature type="region of interest" description="Disordered" evidence="1">
    <location>
        <begin position="75"/>
        <end position="120"/>
    </location>
</feature>
<protein>
    <submittedName>
        <fullName evidence="2">Uncharacterized protein</fullName>
    </submittedName>
</protein>
<proteinExistence type="predicted"/>
<feature type="compositionally biased region" description="Basic and acidic residues" evidence="1">
    <location>
        <begin position="29"/>
        <end position="40"/>
    </location>
</feature>
<keyword evidence="3" id="KW-1185">Reference proteome</keyword>
<dbReference type="AlphaFoldDB" id="A0AAV7UU65"/>
<evidence type="ECO:0000313" key="3">
    <source>
        <dbReference type="Proteomes" id="UP001066276"/>
    </source>
</evidence>
<organism evidence="2 3">
    <name type="scientific">Pleurodeles waltl</name>
    <name type="common">Iberian ribbed newt</name>
    <dbReference type="NCBI Taxonomy" id="8319"/>
    <lineage>
        <taxon>Eukaryota</taxon>
        <taxon>Metazoa</taxon>
        <taxon>Chordata</taxon>
        <taxon>Craniata</taxon>
        <taxon>Vertebrata</taxon>
        <taxon>Euteleostomi</taxon>
        <taxon>Amphibia</taxon>
        <taxon>Batrachia</taxon>
        <taxon>Caudata</taxon>
        <taxon>Salamandroidea</taxon>
        <taxon>Salamandridae</taxon>
        <taxon>Pleurodelinae</taxon>
        <taxon>Pleurodeles</taxon>
    </lineage>
</organism>
<name>A0AAV7UU65_PLEWA</name>
<sequence>MHAALPDSCQRGGQPGHGHQRQRLSTEATDGRSTHQRESAGRGAALRQAQPRSGVAAPGGSEVLSTCLRRYPRAGASPVLPAVRARLRHSTPSPRRQPAAPGGIRTGRGRGHGSTAVRSQHTERLRRLICSCGYKCRSRAAE</sequence>